<dbReference type="Pfam" id="PF00072">
    <property type="entry name" value="Response_reg"/>
    <property type="match status" value="1"/>
</dbReference>
<accession>A0ABP9FXE2</accession>
<dbReference type="PROSITE" id="PS50110">
    <property type="entry name" value="RESPONSE_REGULATORY"/>
    <property type="match status" value="1"/>
</dbReference>
<feature type="modified residue" description="4-aspartylphosphate" evidence="2">
    <location>
        <position position="62"/>
    </location>
</feature>
<dbReference type="InterPro" id="IPR000792">
    <property type="entry name" value="Tscrpt_reg_LuxR_C"/>
</dbReference>
<keyword evidence="2" id="KW-0597">Phosphoprotein</keyword>
<dbReference type="InterPro" id="IPR039420">
    <property type="entry name" value="WalR-like"/>
</dbReference>
<dbReference type="InterPro" id="IPR011006">
    <property type="entry name" value="CheY-like_superfamily"/>
</dbReference>
<evidence type="ECO:0000256" key="2">
    <source>
        <dbReference type="PROSITE-ProRule" id="PRU00169"/>
    </source>
</evidence>
<keyword evidence="6" id="KW-1185">Reference proteome</keyword>
<dbReference type="PRINTS" id="PR00038">
    <property type="entry name" value="HTHLUXR"/>
</dbReference>
<gene>
    <name evidence="5" type="ORF">GCM10025790_10350</name>
</gene>
<dbReference type="PROSITE" id="PS50043">
    <property type="entry name" value="HTH_LUXR_2"/>
    <property type="match status" value="1"/>
</dbReference>
<dbReference type="CDD" id="cd19930">
    <property type="entry name" value="REC_DesR-like"/>
    <property type="match status" value="1"/>
</dbReference>
<dbReference type="Pfam" id="PF00196">
    <property type="entry name" value="GerE"/>
    <property type="match status" value="1"/>
</dbReference>
<evidence type="ECO:0000313" key="6">
    <source>
        <dbReference type="Proteomes" id="UP001500368"/>
    </source>
</evidence>
<dbReference type="Proteomes" id="UP001500368">
    <property type="component" value="Unassembled WGS sequence"/>
</dbReference>
<dbReference type="Gene3D" id="3.40.50.2300">
    <property type="match status" value="1"/>
</dbReference>
<sequence length="209" mass="22102">MTQSADTGNIRLLLADDQDLVRGGLSALLSLEPDLQVVAQVGRGDQVLAAVQDHRPDVALVDIEMPGIDGITAVQRIQEAGLSCRCLIVTTFGRPGYLRRAMDAGAYGFVVKDTPAEQLAQMVRRVAAGQRVVDPVLAAESLAGSTNPLTLREQEVLRSAAGGGSVKEIAAAVHLSQGTVRNHLSAIIGKLNARNRHDAARQAAENGWI</sequence>
<dbReference type="PANTHER" id="PTHR43214:SF42">
    <property type="entry name" value="TRANSCRIPTIONAL REGULATORY PROTEIN DESR"/>
    <property type="match status" value="1"/>
</dbReference>
<reference evidence="6" key="1">
    <citation type="journal article" date="2019" name="Int. J. Syst. Evol. Microbiol.">
        <title>The Global Catalogue of Microorganisms (GCM) 10K type strain sequencing project: providing services to taxonomists for standard genome sequencing and annotation.</title>
        <authorList>
            <consortium name="The Broad Institute Genomics Platform"/>
            <consortium name="The Broad Institute Genome Sequencing Center for Infectious Disease"/>
            <person name="Wu L."/>
            <person name="Ma J."/>
        </authorList>
    </citation>
    <scope>NUCLEOTIDE SEQUENCE [LARGE SCALE GENOMIC DNA]</scope>
    <source>
        <strain evidence="6">JCM 19129</strain>
    </source>
</reference>
<dbReference type="CDD" id="cd06170">
    <property type="entry name" value="LuxR_C_like"/>
    <property type="match status" value="1"/>
</dbReference>
<dbReference type="EMBL" id="BAABLW010000005">
    <property type="protein sequence ID" value="GAA4916881.1"/>
    <property type="molecule type" value="Genomic_DNA"/>
</dbReference>
<dbReference type="RefSeq" id="WP_345477004.1">
    <property type="nucleotide sequence ID" value="NZ_BAABLW010000005.1"/>
</dbReference>
<dbReference type="PANTHER" id="PTHR43214">
    <property type="entry name" value="TWO-COMPONENT RESPONSE REGULATOR"/>
    <property type="match status" value="1"/>
</dbReference>
<dbReference type="SUPFAM" id="SSF46894">
    <property type="entry name" value="C-terminal effector domain of the bipartite response regulators"/>
    <property type="match status" value="1"/>
</dbReference>
<evidence type="ECO:0000313" key="5">
    <source>
        <dbReference type="EMBL" id="GAA4916881.1"/>
    </source>
</evidence>
<evidence type="ECO:0000256" key="1">
    <source>
        <dbReference type="ARBA" id="ARBA00023125"/>
    </source>
</evidence>
<comment type="caution">
    <text evidence="5">The sequence shown here is derived from an EMBL/GenBank/DDBJ whole genome shotgun (WGS) entry which is preliminary data.</text>
</comment>
<dbReference type="SUPFAM" id="SSF52172">
    <property type="entry name" value="CheY-like"/>
    <property type="match status" value="1"/>
</dbReference>
<proteinExistence type="predicted"/>
<evidence type="ECO:0000259" key="3">
    <source>
        <dbReference type="PROSITE" id="PS50043"/>
    </source>
</evidence>
<dbReference type="InterPro" id="IPR001789">
    <property type="entry name" value="Sig_transdc_resp-reg_receiver"/>
</dbReference>
<evidence type="ECO:0000259" key="4">
    <source>
        <dbReference type="PROSITE" id="PS50110"/>
    </source>
</evidence>
<feature type="domain" description="HTH luxR-type" evidence="3">
    <location>
        <begin position="142"/>
        <end position="207"/>
    </location>
</feature>
<keyword evidence="1" id="KW-0238">DNA-binding</keyword>
<dbReference type="PROSITE" id="PS00622">
    <property type="entry name" value="HTH_LUXR_1"/>
    <property type="match status" value="1"/>
</dbReference>
<feature type="domain" description="Response regulatory" evidence="4">
    <location>
        <begin position="11"/>
        <end position="127"/>
    </location>
</feature>
<dbReference type="SMART" id="SM00448">
    <property type="entry name" value="REC"/>
    <property type="match status" value="1"/>
</dbReference>
<dbReference type="InterPro" id="IPR016032">
    <property type="entry name" value="Sig_transdc_resp-reg_C-effctor"/>
</dbReference>
<name>A0ABP9FXE2_9MICC</name>
<organism evidence="5 6">
    <name type="scientific">Nesterenkonia rhizosphaerae</name>
    <dbReference type="NCBI Taxonomy" id="1348272"/>
    <lineage>
        <taxon>Bacteria</taxon>
        <taxon>Bacillati</taxon>
        <taxon>Actinomycetota</taxon>
        <taxon>Actinomycetes</taxon>
        <taxon>Micrococcales</taxon>
        <taxon>Micrococcaceae</taxon>
        <taxon>Nesterenkonia</taxon>
    </lineage>
</organism>
<protein>
    <submittedName>
        <fullName evidence="5">Response regulator transcription factor</fullName>
    </submittedName>
</protein>
<dbReference type="SMART" id="SM00421">
    <property type="entry name" value="HTH_LUXR"/>
    <property type="match status" value="1"/>
</dbReference>